<dbReference type="NCBIfam" id="TIGR01549">
    <property type="entry name" value="HAD-SF-IA-v1"/>
    <property type="match status" value="1"/>
</dbReference>
<accession>A0A1G5RIX5</accession>
<dbReference type="STRING" id="1156985.SAMN04488118_11928"/>
<evidence type="ECO:0000313" key="2">
    <source>
        <dbReference type="Proteomes" id="UP000198767"/>
    </source>
</evidence>
<protein>
    <submittedName>
        <fullName evidence="1">Phosphoglycolate phosphatase</fullName>
    </submittedName>
</protein>
<dbReference type="EMBL" id="FMWG01000019">
    <property type="protein sequence ID" value="SCZ73828.1"/>
    <property type="molecule type" value="Genomic_DNA"/>
</dbReference>
<dbReference type="Gene3D" id="3.40.50.1000">
    <property type="entry name" value="HAD superfamily/HAD-like"/>
    <property type="match status" value="1"/>
</dbReference>
<reference evidence="1 2" key="1">
    <citation type="submission" date="2016-10" db="EMBL/GenBank/DDBJ databases">
        <authorList>
            <person name="de Groot N.N."/>
        </authorList>
    </citation>
    <scope>NUCLEOTIDE SEQUENCE [LARGE SCALE GENOMIC DNA]</scope>
    <source>
        <strain evidence="1 2">U95</strain>
    </source>
</reference>
<dbReference type="SFLD" id="SFLDS00003">
    <property type="entry name" value="Haloacid_Dehalogenase"/>
    <property type="match status" value="1"/>
</dbReference>
<dbReference type="InterPro" id="IPR036412">
    <property type="entry name" value="HAD-like_sf"/>
</dbReference>
<organism evidence="1 2">
    <name type="scientific">Epibacterium ulvae</name>
    <dbReference type="NCBI Taxonomy" id="1156985"/>
    <lineage>
        <taxon>Bacteria</taxon>
        <taxon>Pseudomonadati</taxon>
        <taxon>Pseudomonadota</taxon>
        <taxon>Alphaproteobacteria</taxon>
        <taxon>Rhodobacterales</taxon>
        <taxon>Roseobacteraceae</taxon>
        <taxon>Epibacterium</taxon>
    </lineage>
</organism>
<dbReference type="AlphaFoldDB" id="A0A1G5RIX5"/>
<dbReference type="InterPro" id="IPR023198">
    <property type="entry name" value="PGP-like_dom2"/>
</dbReference>
<dbReference type="PANTHER" id="PTHR43434">
    <property type="entry name" value="PHOSPHOGLYCOLATE PHOSPHATASE"/>
    <property type="match status" value="1"/>
</dbReference>
<dbReference type="InterPro" id="IPR023214">
    <property type="entry name" value="HAD_sf"/>
</dbReference>
<dbReference type="Proteomes" id="UP000198767">
    <property type="component" value="Unassembled WGS sequence"/>
</dbReference>
<evidence type="ECO:0000313" key="1">
    <source>
        <dbReference type="EMBL" id="SCZ73828.1"/>
    </source>
</evidence>
<dbReference type="PANTHER" id="PTHR43434:SF24">
    <property type="entry name" value="HYDROLASE-RELATED"/>
    <property type="match status" value="1"/>
</dbReference>
<keyword evidence="2" id="KW-1185">Reference proteome</keyword>
<dbReference type="RefSeq" id="WP_090221195.1">
    <property type="nucleotide sequence ID" value="NZ_CANLDO010000030.1"/>
</dbReference>
<dbReference type="GO" id="GO:0005829">
    <property type="term" value="C:cytosol"/>
    <property type="evidence" value="ECO:0007669"/>
    <property type="project" value="TreeGrafter"/>
</dbReference>
<dbReference type="GO" id="GO:0008967">
    <property type="term" value="F:phosphoglycolate phosphatase activity"/>
    <property type="evidence" value="ECO:0007669"/>
    <property type="project" value="TreeGrafter"/>
</dbReference>
<dbReference type="Gene3D" id="1.10.150.240">
    <property type="entry name" value="Putative phosphatase, domain 2"/>
    <property type="match status" value="1"/>
</dbReference>
<dbReference type="InterPro" id="IPR050155">
    <property type="entry name" value="HAD-like_hydrolase_sf"/>
</dbReference>
<dbReference type="SFLD" id="SFLDG01129">
    <property type="entry name" value="C1.5:_HAD__Beta-PGM__Phosphata"/>
    <property type="match status" value="1"/>
</dbReference>
<dbReference type="InterPro" id="IPR006439">
    <property type="entry name" value="HAD-SF_hydro_IA"/>
</dbReference>
<dbReference type="GO" id="GO:0006281">
    <property type="term" value="P:DNA repair"/>
    <property type="evidence" value="ECO:0007669"/>
    <property type="project" value="TreeGrafter"/>
</dbReference>
<proteinExistence type="predicted"/>
<sequence length="222" mass="24088">MDTDLRLVLFDVDGTLVDSQAAIVGAMTDAFRGQGLAVPSRSDILSIVGLSLPIACQRLAPTQGDNVIAALVEGYKKSYMTTRQIEGAAHSPLFEGAREMLEVLHTVPEYLLGVATGKSQRGLDTLIDAHNLSCFVTRQVADHHPSKPHPSMVQTALAETGVRAEHCVMIGDTSYDMDMGRAAGVTTIAVSWGYHPLEQLRADHVIHEFTELAPLLRSIWKD</sequence>
<name>A0A1G5RIX5_9RHOB</name>
<dbReference type="SUPFAM" id="SSF56784">
    <property type="entry name" value="HAD-like"/>
    <property type="match status" value="1"/>
</dbReference>
<gene>
    <name evidence="1" type="ORF">SAMN04488118_11928</name>
</gene>
<dbReference type="Pfam" id="PF13419">
    <property type="entry name" value="HAD_2"/>
    <property type="match status" value="1"/>
</dbReference>
<dbReference type="NCBIfam" id="TIGR01509">
    <property type="entry name" value="HAD-SF-IA-v3"/>
    <property type="match status" value="1"/>
</dbReference>
<dbReference type="InterPro" id="IPR041492">
    <property type="entry name" value="HAD_2"/>
</dbReference>
<dbReference type="SFLD" id="SFLDG01135">
    <property type="entry name" value="C1.5.6:_HAD__Beta-PGM__Phospha"/>
    <property type="match status" value="1"/>
</dbReference>
<dbReference type="OrthoDB" id="9793014at2"/>